<dbReference type="Pfam" id="PF01991">
    <property type="entry name" value="vATP-synt_E"/>
    <property type="match status" value="1"/>
</dbReference>
<dbReference type="Gene3D" id="3.30.2320.30">
    <property type="entry name" value="ATP synthase, E subunit, C-terminal"/>
    <property type="match status" value="1"/>
</dbReference>
<dbReference type="EMBL" id="JAUSVL010000001">
    <property type="protein sequence ID" value="MDQ0289756.1"/>
    <property type="molecule type" value="Genomic_DNA"/>
</dbReference>
<evidence type="ECO:0000256" key="5">
    <source>
        <dbReference type="SAM" id="Coils"/>
    </source>
</evidence>
<keyword evidence="8" id="KW-1185">Reference proteome</keyword>
<reference evidence="7" key="1">
    <citation type="submission" date="2023-07" db="EMBL/GenBank/DDBJ databases">
        <title>Genomic Encyclopedia of Type Strains, Phase IV (KMG-IV): sequencing the most valuable type-strain genomes for metagenomic binning, comparative biology and taxonomic classification.</title>
        <authorList>
            <person name="Goeker M."/>
        </authorList>
    </citation>
    <scope>NUCLEOTIDE SEQUENCE</scope>
    <source>
        <strain evidence="7">DSM 24202</strain>
    </source>
</reference>
<proteinExistence type="inferred from homology"/>
<dbReference type="InterPro" id="IPR038495">
    <property type="entry name" value="ATPase_E_C"/>
</dbReference>
<dbReference type="SUPFAM" id="SSF160527">
    <property type="entry name" value="V-type ATPase subunit E-like"/>
    <property type="match status" value="1"/>
</dbReference>
<comment type="similarity">
    <text evidence="1">Belongs to the V-ATPase E subunit family.</text>
</comment>
<evidence type="ECO:0000256" key="2">
    <source>
        <dbReference type="ARBA" id="ARBA00020756"/>
    </source>
</evidence>
<protein>
    <recommendedName>
        <fullName evidence="2">V-type ATP synthase subunit E</fullName>
    </recommendedName>
</protein>
<evidence type="ECO:0000256" key="6">
    <source>
        <dbReference type="SAM" id="MobiDB-lite"/>
    </source>
</evidence>
<dbReference type="GO" id="GO:0033178">
    <property type="term" value="C:proton-transporting two-sector ATPase complex, catalytic domain"/>
    <property type="evidence" value="ECO:0007669"/>
    <property type="project" value="InterPro"/>
</dbReference>
<feature type="compositionally biased region" description="Polar residues" evidence="6">
    <location>
        <begin position="14"/>
        <end position="23"/>
    </location>
</feature>
<keyword evidence="4" id="KW-0406">Ion transport</keyword>
<feature type="coiled-coil region" evidence="5">
    <location>
        <begin position="31"/>
        <end position="69"/>
    </location>
</feature>
<feature type="region of interest" description="Disordered" evidence="6">
    <location>
        <begin position="1"/>
        <end position="25"/>
    </location>
</feature>
<dbReference type="InterPro" id="IPR002842">
    <property type="entry name" value="ATPase_V1_Esu"/>
</dbReference>
<sequence>MHDDRKHSPLPRSVISTRDSAMNPQEDKLQAEILSDAKTRAERIIARANNDADKALQQAAEEIERNRQERLAEASAEAEMKCRSILVDIQQETRRRWLLASESCLAGFLREALAAVERSDGIDRARSLTLLAREALAAIGPGDCEVVVGPADAAQATPEWLVAQARELFGANDASRYTVRTAPAQRGGLIISSADGRRRFDNSYAVRLKRLWEELRSLACQ</sequence>
<accession>A0AAE3VG34</accession>
<evidence type="ECO:0000313" key="8">
    <source>
        <dbReference type="Proteomes" id="UP001238163"/>
    </source>
</evidence>
<organism evidence="7 8">
    <name type="scientific">Oligosphaera ethanolica</name>
    <dbReference type="NCBI Taxonomy" id="760260"/>
    <lineage>
        <taxon>Bacteria</taxon>
        <taxon>Pseudomonadati</taxon>
        <taxon>Lentisphaerota</taxon>
        <taxon>Oligosphaeria</taxon>
        <taxon>Oligosphaerales</taxon>
        <taxon>Oligosphaeraceae</taxon>
        <taxon>Oligosphaera</taxon>
    </lineage>
</organism>
<evidence type="ECO:0000256" key="3">
    <source>
        <dbReference type="ARBA" id="ARBA00022448"/>
    </source>
</evidence>
<gene>
    <name evidence="7" type="ORF">J3R75_001863</name>
</gene>
<keyword evidence="3" id="KW-0813">Transport</keyword>
<dbReference type="Proteomes" id="UP001238163">
    <property type="component" value="Unassembled WGS sequence"/>
</dbReference>
<evidence type="ECO:0000256" key="4">
    <source>
        <dbReference type="ARBA" id="ARBA00023065"/>
    </source>
</evidence>
<name>A0AAE3VG34_9BACT</name>
<dbReference type="RefSeq" id="WP_307261210.1">
    <property type="nucleotide sequence ID" value="NZ_JAUSVL010000001.1"/>
</dbReference>
<dbReference type="GO" id="GO:0046961">
    <property type="term" value="F:proton-transporting ATPase activity, rotational mechanism"/>
    <property type="evidence" value="ECO:0007669"/>
    <property type="project" value="InterPro"/>
</dbReference>
<evidence type="ECO:0000256" key="1">
    <source>
        <dbReference type="ARBA" id="ARBA00005901"/>
    </source>
</evidence>
<comment type="caution">
    <text evidence="7">The sequence shown here is derived from an EMBL/GenBank/DDBJ whole genome shotgun (WGS) entry which is preliminary data.</text>
</comment>
<dbReference type="Gene3D" id="1.20.5.620">
    <property type="entry name" value="F1F0 ATP synthase subunit B, membrane domain"/>
    <property type="match status" value="1"/>
</dbReference>
<evidence type="ECO:0000313" key="7">
    <source>
        <dbReference type="EMBL" id="MDQ0289756.1"/>
    </source>
</evidence>
<dbReference type="AlphaFoldDB" id="A0AAE3VG34"/>
<keyword evidence="5" id="KW-0175">Coiled coil</keyword>